<keyword evidence="3" id="KW-1185">Reference proteome</keyword>
<evidence type="ECO:0000313" key="4">
    <source>
        <dbReference type="RefSeq" id="XP_022255290.1"/>
    </source>
</evidence>
<keyword evidence="1" id="KW-0175">Coiled coil</keyword>
<protein>
    <submittedName>
        <fullName evidence="4">Uncharacterized protein LOC111088724</fullName>
    </submittedName>
</protein>
<feature type="coiled-coil region" evidence="1">
    <location>
        <begin position="259"/>
        <end position="289"/>
    </location>
</feature>
<feature type="compositionally biased region" description="Low complexity" evidence="2">
    <location>
        <begin position="124"/>
        <end position="133"/>
    </location>
</feature>
<proteinExistence type="predicted"/>
<gene>
    <name evidence="4" type="primary">LOC111088724</name>
</gene>
<dbReference type="Proteomes" id="UP000694941">
    <property type="component" value="Unplaced"/>
</dbReference>
<accession>A0ABM1THD4</accession>
<feature type="compositionally biased region" description="Polar residues" evidence="2">
    <location>
        <begin position="152"/>
        <end position="174"/>
    </location>
</feature>
<feature type="region of interest" description="Disordered" evidence="2">
    <location>
        <begin position="1"/>
        <end position="49"/>
    </location>
</feature>
<name>A0ABM1THD4_LIMPO</name>
<dbReference type="RefSeq" id="XP_022255290.1">
    <property type="nucleotide sequence ID" value="XM_022399582.1"/>
</dbReference>
<evidence type="ECO:0000256" key="2">
    <source>
        <dbReference type="SAM" id="MobiDB-lite"/>
    </source>
</evidence>
<feature type="region of interest" description="Disordered" evidence="2">
    <location>
        <begin position="120"/>
        <end position="183"/>
    </location>
</feature>
<dbReference type="GeneID" id="111088724"/>
<organism evidence="3 4">
    <name type="scientific">Limulus polyphemus</name>
    <name type="common">Atlantic horseshoe crab</name>
    <dbReference type="NCBI Taxonomy" id="6850"/>
    <lineage>
        <taxon>Eukaryota</taxon>
        <taxon>Metazoa</taxon>
        <taxon>Ecdysozoa</taxon>
        <taxon>Arthropoda</taxon>
        <taxon>Chelicerata</taxon>
        <taxon>Merostomata</taxon>
        <taxon>Xiphosura</taxon>
        <taxon>Limulidae</taxon>
        <taxon>Limulus</taxon>
    </lineage>
</organism>
<feature type="compositionally biased region" description="Polar residues" evidence="2">
    <location>
        <begin position="15"/>
        <end position="27"/>
    </location>
</feature>
<feature type="compositionally biased region" description="Acidic residues" evidence="2">
    <location>
        <begin position="37"/>
        <end position="49"/>
    </location>
</feature>
<sequence>MVVLRMSSKRKSPPTKLSTDQLNQNNVDGPIHVVNENDLDDESKEPEEEDLVLNSADRAKLEQRKGDIYHRLSPIDEMFSSENYIEEVLQHRDEADSSDSLVSDSGIKAVTALLHSRKQRLLQSVSSTRSESTTDSEYDSEGCYTGIEGGNYASSADNRPSSEILNNVHVSETSKPPGVHTGKRRMDDVLKRLTSKMSTSALLSDQTVGRGIGENILEQQSSTCPGEKHEKSISNSIKVEEEKYYLLANSEGLHTALPGDSLNEKERRLTEMIQQLQELRDQLVAQQRHQSRVR</sequence>
<evidence type="ECO:0000313" key="3">
    <source>
        <dbReference type="Proteomes" id="UP000694941"/>
    </source>
</evidence>
<evidence type="ECO:0000256" key="1">
    <source>
        <dbReference type="SAM" id="Coils"/>
    </source>
</evidence>
<reference evidence="4" key="1">
    <citation type="submission" date="2025-08" db="UniProtKB">
        <authorList>
            <consortium name="RefSeq"/>
        </authorList>
    </citation>
    <scope>IDENTIFICATION</scope>
    <source>
        <tissue evidence="4">Muscle</tissue>
    </source>
</reference>